<dbReference type="EMBL" id="JABXWD010000086">
    <property type="protein sequence ID" value="MBV6341245.1"/>
    <property type="molecule type" value="Genomic_DNA"/>
</dbReference>
<feature type="signal peptide" evidence="3">
    <location>
        <begin position="1"/>
        <end position="22"/>
    </location>
</feature>
<name>A0ABS6RY26_9BACT</name>
<keyword evidence="1" id="KW-0645">Protease</keyword>
<keyword evidence="2" id="KW-0378">Hydrolase</keyword>
<feature type="domain" description="PDZ" evidence="4">
    <location>
        <begin position="239"/>
        <end position="343"/>
    </location>
</feature>
<dbReference type="PANTHER" id="PTHR43343">
    <property type="entry name" value="PEPTIDASE S12"/>
    <property type="match status" value="1"/>
</dbReference>
<dbReference type="RefSeq" id="WP_218251874.1">
    <property type="nucleotide sequence ID" value="NZ_JABXWD010000086.1"/>
</dbReference>
<dbReference type="PANTHER" id="PTHR43343:SF3">
    <property type="entry name" value="PROTEASE DO-LIKE 8, CHLOROPLASTIC"/>
    <property type="match status" value="1"/>
</dbReference>
<dbReference type="PROSITE" id="PS50106">
    <property type="entry name" value="PDZ"/>
    <property type="match status" value="1"/>
</dbReference>
<dbReference type="SMART" id="SM00228">
    <property type="entry name" value="PDZ"/>
    <property type="match status" value="1"/>
</dbReference>
<accession>A0ABS6RY26</accession>
<evidence type="ECO:0000256" key="2">
    <source>
        <dbReference type="ARBA" id="ARBA00022801"/>
    </source>
</evidence>
<dbReference type="InterPro" id="IPR001478">
    <property type="entry name" value="PDZ"/>
</dbReference>
<evidence type="ECO:0000313" key="5">
    <source>
        <dbReference type="EMBL" id="MBV6341245.1"/>
    </source>
</evidence>
<proteinExistence type="predicted"/>
<gene>
    <name evidence="5" type="ORF">HWQ67_06570</name>
</gene>
<evidence type="ECO:0000259" key="4">
    <source>
        <dbReference type="PROSITE" id="PS50106"/>
    </source>
</evidence>
<dbReference type="CDD" id="cd06779">
    <property type="entry name" value="cpPDZ_Deg_HtrA-like"/>
    <property type="match status" value="1"/>
</dbReference>
<organism evidence="5 6">
    <name type="scientific">Candidatus Magnetobacterium casense</name>
    <dbReference type="NCBI Taxonomy" id="1455061"/>
    <lineage>
        <taxon>Bacteria</taxon>
        <taxon>Pseudomonadati</taxon>
        <taxon>Nitrospirota</taxon>
        <taxon>Thermodesulfovibrionia</taxon>
        <taxon>Thermodesulfovibrionales</taxon>
        <taxon>Candidatus Magnetobacteriaceae</taxon>
        <taxon>Candidatus Magnetobacterium</taxon>
    </lineage>
</organism>
<keyword evidence="6" id="KW-1185">Reference proteome</keyword>
<sequence>MSVRTILLAVIFLPLVTLSVYAQSQAGGRLTPEEETNITVYKQNSPSVVNITTTTLIKDFFSIYPQKGSGSGSIISPDGYVLTNAHVIEDASEINITMTDGKKYRAKFIGADPDNDIAVIKIISDQPTSFKAVELGNSDELQVGQRVYAIGNPFGLNSTLTTGIISALSRPLTTGRGRVMENVIQTDTPINPGNSGGPLIDTSGRMIGINSAIFTPSGGSVGIGFAVPINTAKALVPDLIKYGKVKKPWIGIVGVPLWEKLARALELPVDNGILVSQVIKGSPAHRAGIKGGFKAVEISDTVIYLGGDVILEVNETKVSSMQDIVKALSAAGNSKSVPIKILRGKGIITVNCKVELKS</sequence>
<comment type="caution">
    <text evidence="5">The sequence shown here is derived from an EMBL/GenBank/DDBJ whole genome shotgun (WGS) entry which is preliminary data.</text>
</comment>
<evidence type="ECO:0000256" key="1">
    <source>
        <dbReference type="ARBA" id="ARBA00022670"/>
    </source>
</evidence>
<dbReference type="Pfam" id="PF13180">
    <property type="entry name" value="PDZ_2"/>
    <property type="match status" value="1"/>
</dbReference>
<dbReference type="Pfam" id="PF13365">
    <property type="entry name" value="Trypsin_2"/>
    <property type="match status" value="1"/>
</dbReference>
<dbReference type="Proteomes" id="UP001196980">
    <property type="component" value="Unassembled WGS sequence"/>
</dbReference>
<dbReference type="InterPro" id="IPR051201">
    <property type="entry name" value="Chloro_Bact_Ser_Proteases"/>
</dbReference>
<reference evidence="5 6" key="1">
    <citation type="journal article" date="2020" name="J Geophys Res Biogeosci">
        <title>Magnetotaxis as an Adaptation to Enable Bacterial Shuttling of Microbial Sulfur and Sulfur Cycling Across Aquatic Oxic#Anoxic Interfaces.</title>
        <authorList>
            <person name="Li J."/>
            <person name="Liu P."/>
            <person name="Wang J."/>
            <person name="Roberts A.P."/>
            <person name="Pan Y."/>
        </authorList>
    </citation>
    <scope>NUCLEOTIDE SEQUENCE [LARGE SCALE GENOMIC DNA]</scope>
    <source>
        <strain evidence="5 6">MYR-1_YQ</strain>
    </source>
</reference>
<protein>
    <submittedName>
        <fullName evidence="5">Trypsin-like peptidase domain-containing protein</fullName>
    </submittedName>
</protein>
<keyword evidence="3" id="KW-0732">Signal</keyword>
<feature type="chain" id="PRO_5047293068" evidence="3">
    <location>
        <begin position="23"/>
        <end position="358"/>
    </location>
</feature>
<evidence type="ECO:0000313" key="6">
    <source>
        <dbReference type="Proteomes" id="UP001196980"/>
    </source>
</evidence>
<evidence type="ECO:0000256" key="3">
    <source>
        <dbReference type="SAM" id="SignalP"/>
    </source>
</evidence>